<dbReference type="InterPro" id="IPR036388">
    <property type="entry name" value="WH-like_DNA-bd_sf"/>
</dbReference>
<keyword evidence="1" id="KW-0805">Transcription regulation</keyword>
<dbReference type="SMART" id="SM00345">
    <property type="entry name" value="HTH_GNTR"/>
    <property type="match status" value="1"/>
</dbReference>
<evidence type="ECO:0000256" key="2">
    <source>
        <dbReference type="ARBA" id="ARBA00023125"/>
    </source>
</evidence>
<dbReference type="GO" id="GO:0003677">
    <property type="term" value="F:DNA binding"/>
    <property type="evidence" value="ECO:0007669"/>
    <property type="project" value="UniProtKB-KW"/>
</dbReference>
<keyword evidence="3" id="KW-0804">Transcription</keyword>
<accession>A0A3N2BDG6</accession>
<dbReference type="AlphaFoldDB" id="A0A3N2BDG6"/>
<feature type="domain" description="HTH gntR-type" evidence="4">
    <location>
        <begin position="33"/>
        <end position="101"/>
    </location>
</feature>
<organism evidence="5 6">
    <name type="scientific">Bogoriella caseilytica</name>
    <dbReference type="NCBI Taxonomy" id="56055"/>
    <lineage>
        <taxon>Bacteria</taxon>
        <taxon>Bacillati</taxon>
        <taxon>Actinomycetota</taxon>
        <taxon>Actinomycetes</taxon>
        <taxon>Micrococcales</taxon>
        <taxon>Bogoriellaceae</taxon>
        <taxon>Bogoriella</taxon>
    </lineage>
</organism>
<dbReference type="InterPro" id="IPR036390">
    <property type="entry name" value="WH_DNA-bd_sf"/>
</dbReference>
<evidence type="ECO:0000259" key="4">
    <source>
        <dbReference type="PROSITE" id="PS50949"/>
    </source>
</evidence>
<comment type="caution">
    <text evidence="5">The sequence shown here is derived from an EMBL/GenBank/DDBJ whole genome shotgun (WGS) entry which is preliminary data.</text>
</comment>
<dbReference type="PROSITE" id="PS50949">
    <property type="entry name" value="HTH_GNTR"/>
    <property type="match status" value="1"/>
</dbReference>
<dbReference type="GO" id="GO:0003700">
    <property type="term" value="F:DNA-binding transcription factor activity"/>
    <property type="evidence" value="ECO:0007669"/>
    <property type="project" value="InterPro"/>
</dbReference>
<reference evidence="5 6" key="1">
    <citation type="submission" date="2018-11" db="EMBL/GenBank/DDBJ databases">
        <title>Sequencing the genomes of 1000 actinobacteria strains.</title>
        <authorList>
            <person name="Klenk H.-P."/>
        </authorList>
    </citation>
    <scope>NUCLEOTIDE SEQUENCE [LARGE SCALE GENOMIC DNA]</scope>
    <source>
        <strain evidence="5 6">DSM 11294</strain>
    </source>
</reference>
<dbReference type="Pfam" id="PF00392">
    <property type="entry name" value="GntR"/>
    <property type="match status" value="1"/>
</dbReference>
<dbReference type="CDD" id="cd07377">
    <property type="entry name" value="WHTH_GntR"/>
    <property type="match status" value="1"/>
</dbReference>
<protein>
    <submittedName>
        <fullName evidence="5">DNA-binding transcriptional regulator YhcF (GntR family)</fullName>
    </submittedName>
</protein>
<sequence>MVRVSERSRGQGTGQVTVGAGDLRLRIAPSDAMPLYLQIAHQLKQLIMTGELADSVQLPAVRSLALHLGVNPGTVMQAYRELSQEGLTASIRGRGSVVRTLSGRSADAMARERLLDAAVRRLVSRGRALGFEPVEVQQRLNAALLHDSSPVRIVFLGVTAAHAARYTRELNDRYAARAVRFVPYSVADLQHRDESLLAEFKTAYTVVTFAPRVPEVERTLDTCGVAAEIIGVRAELSVGSRRDLAAMSDDRSYVLFTEKRAVPTIMALIDAHGGIDRNPVEVVASGDQEDLDPRQVGDVVDSEKIIIYSFGVREQVAALNLPRERLLELKFEFTDATWVELDRRWGPVPGVPARSQNPTGLS</sequence>
<evidence type="ECO:0000313" key="6">
    <source>
        <dbReference type="Proteomes" id="UP000280668"/>
    </source>
</evidence>
<evidence type="ECO:0000256" key="1">
    <source>
        <dbReference type="ARBA" id="ARBA00023015"/>
    </source>
</evidence>
<dbReference type="Gene3D" id="1.10.10.10">
    <property type="entry name" value="Winged helix-like DNA-binding domain superfamily/Winged helix DNA-binding domain"/>
    <property type="match status" value="1"/>
</dbReference>
<evidence type="ECO:0000256" key="3">
    <source>
        <dbReference type="ARBA" id="ARBA00023163"/>
    </source>
</evidence>
<dbReference type="Proteomes" id="UP000280668">
    <property type="component" value="Unassembled WGS sequence"/>
</dbReference>
<dbReference type="EMBL" id="RKHK01000001">
    <property type="protein sequence ID" value="ROR73300.1"/>
    <property type="molecule type" value="Genomic_DNA"/>
</dbReference>
<dbReference type="PANTHER" id="PTHR38445:SF7">
    <property type="entry name" value="GNTR-FAMILY TRANSCRIPTIONAL REGULATOR"/>
    <property type="match status" value="1"/>
</dbReference>
<name>A0A3N2BDG6_9MICO</name>
<gene>
    <name evidence="5" type="ORF">EDD31_1675</name>
</gene>
<dbReference type="SUPFAM" id="SSF46785">
    <property type="entry name" value="Winged helix' DNA-binding domain"/>
    <property type="match status" value="1"/>
</dbReference>
<keyword evidence="6" id="KW-1185">Reference proteome</keyword>
<dbReference type="InterPro" id="IPR000524">
    <property type="entry name" value="Tscrpt_reg_HTH_GntR"/>
</dbReference>
<keyword evidence="2 5" id="KW-0238">DNA-binding</keyword>
<dbReference type="PANTHER" id="PTHR38445">
    <property type="entry name" value="HTH-TYPE TRANSCRIPTIONAL REPRESSOR YTRA"/>
    <property type="match status" value="1"/>
</dbReference>
<proteinExistence type="predicted"/>
<evidence type="ECO:0000313" key="5">
    <source>
        <dbReference type="EMBL" id="ROR73300.1"/>
    </source>
</evidence>